<evidence type="ECO:0000313" key="1">
    <source>
        <dbReference type="EMBL" id="KAI3783696.1"/>
    </source>
</evidence>
<proteinExistence type="predicted"/>
<accession>A0ACB9GKH2</accession>
<name>A0ACB9GKH2_9ASTR</name>
<sequence length="82" mass="9187">MLKTLGLPILGVEWQKMENPDLRKSTGMKDNQKGVRIRRVDPTAPEYKVLKPSDIILSFDGVDIANDGIGNNVLYTIKHLPL</sequence>
<comment type="caution">
    <text evidence="1">The sequence shown here is derived from an EMBL/GenBank/DDBJ whole genome shotgun (WGS) entry which is preliminary data.</text>
</comment>
<organism evidence="1 2">
    <name type="scientific">Smallanthus sonchifolius</name>
    <dbReference type="NCBI Taxonomy" id="185202"/>
    <lineage>
        <taxon>Eukaryota</taxon>
        <taxon>Viridiplantae</taxon>
        <taxon>Streptophyta</taxon>
        <taxon>Embryophyta</taxon>
        <taxon>Tracheophyta</taxon>
        <taxon>Spermatophyta</taxon>
        <taxon>Magnoliopsida</taxon>
        <taxon>eudicotyledons</taxon>
        <taxon>Gunneridae</taxon>
        <taxon>Pentapetalae</taxon>
        <taxon>asterids</taxon>
        <taxon>campanulids</taxon>
        <taxon>Asterales</taxon>
        <taxon>Asteraceae</taxon>
        <taxon>Asteroideae</taxon>
        <taxon>Heliantheae alliance</taxon>
        <taxon>Millerieae</taxon>
        <taxon>Smallanthus</taxon>
    </lineage>
</organism>
<evidence type="ECO:0000313" key="2">
    <source>
        <dbReference type="Proteomes" id="UP001056120"/>
    </source>
</evidence>
<keyword evidence="2" id="KW-1185">Reference proteome</keyword>
<reference evidence="2" key="1">
    <citation type="journal article" date="2022" name="Mol. Ecol. Resour.">
        <title>The genomes of chicory, endive, great burdock and yacon provide insights into Asteraceae palaeo-polyploidization history and plant inulin production.</title>
        <authorList>
            <person name="Fan W."/>
            <person name="Wang S."/>
            <person name="Wang H."/>
            <person name="Wang A."/>
            <person name="Jiang F."/>
            <person name="Liu H."/>
            <person name="Zhao H."/>
            <person name="Xu D."/>
            <person name="Zhang Y."/>
        </authorList>
    </citation>
    <scope>NUCLEOTIDE SEQUENCE [LARGE SCALE GENOMIC DNA]</scope>
    <source>
        <strain evidence="2">cv. Yunnan</strain>
    </source>
</reference>
<gene>
    <name evidence="1" type="ORF">L1987_42782</name>
</gene>
<protein>
    <submittedName>
        <fullName evidence="1">Uncharacterized protein</fullName>
    </submittedName>
</protein>
<reference evidence="1 2" key="2">
    <citation type="journal article" date="2022" name="Mol. Ecol. Resour.">
        <title>The genomes of chicory, endive, great burdock and yacon provide insights into Asteraceae paleo-polyploidization history and plant inulin production.</title>
        <authorList>
            <person name="Fan W."/>
            <person name="Wang S."/>
            <person name="Wang H."/>
            <person name="Wang A."/>
            <person name="Jiang F."/>
            <person name="Liu H."/>
            <person name="Zhao H."/>
            <person name="Xu D."/>
            <person name="Zhang Y."/>
        </authorList>
    </citation>
    <scope>NUCLEOTIDE SEQUENCE [LARGE SCALE GENOMIC DNA]</scope>
    <source>
        <strain evidence="2">cv. Yunnan</strain>
        <tissue evidence="1">Leaves</tissue>
    </source>
</reference>
<dbReference type="EMBL" id="CM042031">
    <property type="protein sequence ID" value="KAI3783696.1"/>
    <property type="molecule type" value="Genomic_DNA"/>
</dbReference>
<dbReference type="Proteomes" id="UP001056120">
    <property type="component" value="Linkage Group LG14"/>
</dbReference>